<feature type="transmembrane region" description="Helical" evidence="10">
    <location>
        <begin position="178"/>
        <end position="199"/>
    </location>
</feature>
<keyword evidence="15" id="KW-1185">Reference proteome</keyword>
<feature type="region of interest" description="Disordered" evidence="11">
    <location>
        <begin position="839"/>
        <end position="863"/>
    </location>
</feature>
<feature type="transmembrane region" description="Helical" evidence="10">
    <location>
        <begin position="341"/>
        <end position="365"/>
    </location>
</feature>
<feature type="domain" description="K+ potassium transporter C-terminal" evidence="13">
    <location>
        <begin position="697"/>
        <end position="938"/>
    </location>
</feature>
<keyword evidence="3" id="KW-0813">Transport</keyword>
<dbReference type="InterPro" id="IPR053951">
    <property type="entry name" value="K_trans_N"/>
</dbReference>
<dbReference type="EMBL" id="JAQIZT010000008">
    <property type="protein sequence ID" value="KAJ6988398.1"/>
    <property type="molecule type" value="Genomic_DNA"/>
</dbReference>
<proteinExistence type="inferred from homology"/>
<evidence type="ECO:0000256" key="8">
    <source>
        <dbReference type="ARBA" id="ARBA00023065"/>
    </source>
</evidence>
<feature type="transmembrane region" description="Helical" evidence="10">
    <location>
        <begin position="1158"/>
        <end position="1176"/>
    </location>
</feature>
<feature type="transmembrane region" description="Helical" evidence="10">
    <location>
        <begin position="496"/>
        <end position="523"/>
    </location>
</feature>
<keyword evidence="4 10" id="KW-0633">Potassium transport</keyword>
<evidence type="ECO:0000256" key="4">
    <source>
        <dbReference type="ARBA" id="ARBA00022538"/>
    </source>
</evidence>
<feature type="transmembrane region" description="Helical" evidence="10">
    <location>
        <begin position="1389"/>
        <end position="1408"/>
    </location>
</feature>
<name>A0AAD6MMR4_9ROSI</name>
<feature type="domain" description="K+ potassium transporter integral membrane" evidence="12">
    <location>
        <begin position="337"/>
        <end position="685"/>
    </location>
</feature>
<protein>
    <recommendedName>
        <fullName evidence="10">Potassium transporter</fullName>
    </recommendedName>
</protein>
<dbReference type="PANTHER" id="PTHR30540">
    <property type="entry name" value="OSMOTIC STRESS POTASSIUM TRANSPORTER"/>
    <property type="match status" value="1"/>
</dbReference>
<feature type="transmembrane region" description="Helical" evidence="10">
    <location>
        <begin position="1041"/>
        <end position="1062"/>
    </location>
</feature>
<evidence type="ECO:0000256" key="10">
    <source>
        <dbReference type="RuleBase" id="RU321113"/>
    </source>
</evidence>
<dbReference type="NCBIfam" id="TIGR00794">
    <property type="entry name" value="kup"/>
    <property type="match status" value="2"/>
</dbReference>
<dbReference type="Pfam" id="PF22776">
    <property type="entry name" value="K_trans_C"/>
    <property type="match status" value="2"/>
</dbReference>
<feature type="transmembrane region" description="Helical" evidence="10">
    <location>
        <begin position="424"/>
        <end position="444"/>
    </location>
</feature>
<feature type="transmembrane region" description="Helical" evidence="10">
    <location>
        <begin position="1305"/>
        <end position="1332"/>
    </location>
</feature>
<comment type="caution">
    <text evidence="10">Lacks conserved residue(s) required for the propagation of feature annotation.</text>
</comment>
<dbReference type="InterPro" id="IPR003855">
    <property type="entry name" value="K+_transporter"/>
</dbReference>
<dbReference type="GO" id="GO:0005886">
    <property type="term" value="C:plasma membrane"/>
    <property type="evidence" value="ECO:0007669"/>
    <property type="project" value="UniProtKB-SubCell"/>
</dbReference>
<evidence type="ECO:0000256" key="7">
    <source>
        <dbReference type="ARBA" id="ARBA00022989"/>
    </source>
</evidence>
<keyword evidence="9 10" id="KW-0472">Membrane</keyword>
<feature type="transmembrane region" description="Helical" evidence="10">
    <location>
        <begin position="377"/>
        <end position="399"/>
    </location>
</feature>
<feature type="transmembrane region" description="Helical" evidence="10">
    <location>
        <begin position="1415"/>
        <end position="1437"/>
    </location>
</feature>
<dbReference type="Pfam" id="PF02705">
    <property type="entry name" value="K_trans"/>
    <property type="match status" value="3"/>
</dbReference>
<evidence type="ECO:0000256" key="6">
    <source>
        <dbReference type="ARBA" id="ARBA00022958"/>
    </source>
</evidence>
<feature type="transmembrane region" description="Helical" evidence="10">
    <location>
        <begin position="1230"/>
        <end position="1250"/>
    </location>
</feature>
<dbReference type="PANTHER" id="PTHR30540:SF98">
    <property type="entry name" value="POTASSIUM TRANSPORTER 6"/>
    <property type="match status" value="1"/>
</dbReference>
<feature type="transmembrane region" description="Helical" evidence="10">
    <location>
        <begin position="588"/>
        <end position="610"/>
    </location>
</feature>
<feature type="domain" description="K+ potassium transporter C-terminal" evidence="13">
    <location>
        <begin position="1495"/>
        <end position="1739"/>
    </location>
</feature>
<feature type="compositionally biased region" description="Basic and acidic residues" evidence="11">
    <location>
        <begin position="809"/>
        <end position="818"/>
    </location>
</feature>
<evidence type="ECO:0000256" key="1">
    <source>
        <dbReference type="ARBA" id="ARBA00004651"/>
    </source>
</evidence>
<keyword evidence="8 10" id="KW-0406">Ion transport</keyword>
<evidence type="ECO:0000259" key="12">
    <source>
        <dbReference type="Pfam" id="PF02705"/>
    </source>
</evidence>
<feature type="transmembrane region" description="Helical" evidence="10">
    <location>
        <begin position="544"/>
        <end position="568"/>
    </location>
</feature>
<feature type="domain" description="K+ potassium transporter integral membrane" evidence="12">
    <location>
        <begin position="1001"/>
        <end position="1482"/>
    </location>
</feature>
<feature type="transmembrane region" description="Helical" evidence="10">
    <location>
        <begin position="1133"/>
        <end position="1152"/>
    </location>
</feature>
<comment type="similarity">
    <text evidence="2 10">Belongs to the HAK/KUP transporter (TC 2.A.72.3) family.</text>
</comment>
<feature type="transmembrane region" description="Helical" evidence="10">
    <location>
        <begin position="456"/>
        <end position="476"/>
    </location>
</feature>
<comment type="subcellular location">
    <subcellularLocation>
        <location evidence="1">Cell membrane</location>
        <topology evidence="1">Multi-pass membrane protein</topology>
    </subcellularLocation>
    <subcellularLocation>
        <location evidence="10">Membrane</location>
        <topology evidence="10">Multi-pass membrane protein</topology>
    </subcellularLocation>
</comment>
<reference evidence="14" key="1">
    <citation type="journal article" date="2023" name="Mol. Ecol. Resour.">
        <title>Chromosome-level genome assembly of a triploid poplar Populus alba 'Berolinensis'.</title>
        <authorList>
            <person name="Chen S."/>
            <person name="Yu Y."/>
            <person name="Wang X."/>
            <person name="Wang S."/>
            <person name="Zhang T."/>
            <person name="Zhou Y."/>
            <person name="He R."/>
            <person name="Meng N."/>
            <person name="Wang Y."/>
            <person name="Liu W."/>
            <person name="Liu Z."/>
            <person name="Liu J."/>
            <person name="Guo Q."/>
            <person name="Huang H."/>
            <person name="Sederoff R.R."/>
            <person name="Wang G."/>
            <person name="Qu G."/>
            <person name="Chen S."/>
        </authorList>
    </citation>
    <scope>NUCLEOTIDE SEQUENCE</scope>
    <source>
        <strain evidence="14">SC-2020</strain>
    </source>
</reference>
<evidence type="ECO:0000313" key="15">
    <source>
        <dbReference type="Proteomes" id="UP001164929"/>
    </source>
</evidence>
<evidence type="ECO:0000256" key="3">
    <source>
        <dbReference type="ARBA" id="ARBA00022448"/>
    </source>
</evidence>
<evidence type="ECO:0000256" key="2">
    <source>
        <dbReference type="ARBA" id="ARBA00008440"/>
    </source>
</evidence>
<feature type="transmembrane region" description="Helical" evidence="10">
    <location>
        <begin position="617"/>
        <end position="639"/>
    </location>
</feature>
<feature type="transmembrane region" description="Helical" evidence="10">
    <location>
        <begin position="1183"/>
        <end position="1205"/>
    </location>
</feature>
<keyword evidence="6 10" id="KW-0630">Potassium</keyword>
<evidence type="ECO:0000256" key="9">
    <source>
        <dbReference type="ARBA" id="ARBA00023136"/>
    </source>
</evidence>
<comment type="function">
    <text evidence="10">Potassium transporter.</text>
</comment>
<feature type="transmembrane region" description="Helical" evidence="10">
    <location>
        <begin position="645"/>
        <end position="663"/>
    </location>
</feature>
<keyword evidence="5 10" id="KW-0812">Transmembrane</keyword>
<feature type="transmembrane region" description="Helical" evidence="10">
    <location>
        <begin position="1262"/>
        <end position="1285"/>
    </location>
</feature>
<organism evidence="14 15">
    <name type="scientific">Populus alba x Populus x berolinensis</name>
    <dbReference type="NCBI Taxonomy" id="444605"/>
    <lineage>
        <taxon>Eukaryota</taxon>
        <taxon>Viridiplantae</taxon>
        <taxon>Streptophyta</taxon>
        <taxon>Embryophyta</taxon>
        <taxon>Tracheophyta</taxon>
        <taxon>Spermatophyta</taxon>
        <taxon>Magnoliopsida</taxon>
        <taxon>eudicotyledons</taxon>
        <taxon>Gunneridae</taxon>
        <taxon>Pentapetalae</taxon>
        <taxon>rosids</taxon>
        <taxon>fabids</taxon>
        <taxon>Malpighiales</taxon>
        <taxon>Salicaceae</taxon>
        <taxon>Saliceae</taxon>
        <taxon>Populus</taxon>
    </lineage>
</organism>
<accession>A0AAD6MMR4</accession>
<evidence type="ECO:0000256" key="5">
    <source>
        <dbReference type="ARBA" id="ARBA00022692"/>
    </source>
</evidence>
<evidence type="ECO:0000259" key="13">
    <source>
        <dbReference type="Pfam" id="PF22776"/>
    </source>
</evidence>
<feature type="region of interest" description="Disordered" evidence="11">
    <location>
        <begin position="809"/>
        <end position="828"/>
    </location>
</feature>
<feature type="transmembrane region" description="Helical" evidence="10">
    <location>
        <begin position="1353"/>
        <end position="1377"/>
    </location>
</feature>
<keyword evidence="7 10" id="KW-1133">Transmembrane helix</keyword>
<gene>
    <name evidence="14" type="ORF">NC653_021349</name>
</gene>
<dbReference type="InterPro" id="IPR053952">
    <property type="entry name" value="K_trans_C"/>
</dbReference>
<evidence type="ECO:0000313" key="14">
    <source>
        <dbReference type="EMBL" id="KAJ6988398.1"/>
    </source>
</evidence>
<feature type="domain" description="K+ potassium transporter integral membrane" evidence="12">
    <location>
        <begin position="144"/>
        <end position="303"/>
    </location>
</feature>
<sequence>MQNQYSTSPHINATAYATKGVVPLYVKTEPVGFVLEVGLQNMEGDEDRIAESSARLVGRSNHSIVDGGSVGESRWVDGSEVDSESPPWSLLDENDRRHGYGSMRRRLVKKPNRVNPFDVEAMEIAGARHHHSKDLSVWQTLAMAFQTLGVVYGDLGTSPLYVFTDVFSKVPIESEVDILGALSLVIYTISLIPLAKYVFVVLKANDNGEGGTFALYSLICRYAKVNMLPNRQPADENISSFKLKLPTPELERALKIKETLEKRSSLKTLLLLLVLTGTSMVIGDGILTPAMSVMSAVSGLQGEISGFGTSQNARKDNKFYTNLMLLQWIHMQQLMNVVTKITIISLVLSIDAVVVVSIIILVGLFSIQQFGTGKVGFLFAPVLGLWFVSLGSIGIYNLVKHDISVIKALNPAYIYFFFKKNSGAAWSALGGCVLCITGAEAMFADLGHFSVEPIQIAFTCVVFPCLLLAYMGQASYLMKYPDSASRIFYDSVPESLFWPVFVIATLAAMIASQAMISATFSCVKQAMSLGCFPRLKIVHTSRKLMGQIYIPVINYFLMIMCIVVVSIFRRTTDIANAYGKFANGTRVVLAGIAEVGVMIVSTTLVTLVMLLIWQTNLFLALCFPLVFGSVELVYLTAVLSKIKEGGWLPLVFATFFLCVMYTWNYGSVLKYQSEVREKISMDFMLELGSTLGTVRVPGIGLLYNELVQGIPSIFGQFLLSLPAIHSTIVFVCIKYVPVPVVPQEERFLFRRVCPKDYHIFQCVARYGYKDVRKVDHHVFEQLLVESLEKFLRREAQDLAMESNLNEHFDDSVSERSKDSGAAGGDGTEELRVPLMHDHRLEDPGTSIPEDTSSALPASVMSSDEDPGLEYELSALRQAMDSGFTYLLAHGDVRAKKNSIFFKKLVINYFYAFLRNNCRAGAANMSVPHMNIMQVAMTYMCLSKRRGVEHELVCHEVLPKWVIVKWNISTSESSPPSPIMDLETGISQNHVKRESWKTVLTLAYQSLGVVYGDLSTSPLYVYKSTFADDIQHSETNEEIYGVLSFVFWTLTLIPLLKYVFIVLKADDNGEGGTFALYSLLCRHARVNSLPNCQVADEELYEYKKDAAATGLTPKTTFGSRLKSTLEKHRVLQRFLLLLALIGTCMVIGDGVLTPALSDVEVPVACIILIGLFALQHYGTHRIGFLFAPVVLTWLLCISAIGIYNIIHWNPHVYQALSPYYMYKFLRKTQRGGWMSLGGILLCITGSEAMFADLGHFSQLSIQIAFTSLVYPSLILAYMGQAAYLSQHHAIDSDYSIGFYVSVPGKLRWPVLVIAILAAVVGSQAIITGTFSIIKQCSALSCFPRVKIVHTSSKIHGQIYIPEINWTLMLLCLAVTVGFRDTTRMGNASGLAVITVMLVTTCLMSLVIVLCWHKNVFFALCFVCFFGTIEALYFSASLIKFLEGAWVPVALSFIFLIVMCVWHYGTLKTYEFDVQNKVSINWLLSLGPSLGIVRVRGIGLIHTELVSGIPAIFSHFVTNLPAFHQVLVFLCIKSVPVPHVRAKERFLIGYIGPREYRLYRCIVRYGYRDVHKDDMEFEKDLVCSIAEFIRSGNHEPNGAKADLESEDGKMTVVGTCCTRTDGIQLREDDVDNIESAGTSELREIRSPPVIQPRKRVRFRLPDSPKINRAAREELQELMEAREAGIAYILGHSYVRAKQGSSMLKKLVINYGYGFLRRNSRAPASTLSAPHASTLQVGMVYHV</sequence>
<comment type="caution">
    <text evidence="14">The sequence shown here is derived from an EMBL/GenBank/DDBJ whole genome shotgun (WGS) entry which is preliminary data.</text>
</comment>
<evidence type="ECO:0000256" key="11">
    <source>
        <dbReference type="SAM" id="MobiDB-lite"/>
    </source>
</evidence>
<dbReference type="GO" id="GO:0015079">
    <property type="term" value="F:potassium ion transmembrane transporter activity"/>
    <property type="evidence" value="ECO:0007669"/>
    <property type="project" value="UniProtKB-UniRule"/>
</dbReference>
<feature type="compositionally biased region" description="Polar residues" evidence="11">
    <location>
        <begin position="848"/>
        <end position="861"/>
    </location>
</feature>
<dbReference type="Proteomes" id="UP001164929">
    <property type="component" value="Chromosome 8"/>
</dbReference>
<feature type="transmembrane region" description="Helical" evidence="10">
    <location>
        <begin position="1443"/>
        <end position="1463"/>
    </location>
</feature>